<sequence length="237" mass="24488">MEVFAVRGRRAPTAVVLAMVICGLVVAAALTGAAVLRVRTNPAAAAPLTTSSASTNPRAGECKREPCKRLGQVPVAGTDVQLIGDSGAASGRLLIGSPGSPQIIEITVTDLGVKLTESSLQCAAGAVAACIVRGVGDKGTTGQVIAGRSDKWSPLGRAFFSAANYLSLANVVGDSSPEVITVQRDCRTGEDCQRQVYVQVFGLGGEELGCTKTYSRMDQLPGYPEIVPTEIQLRGCP</sequence>
<dbReference type="EMBL" id="PTIX01000003">
    <property type="protein sequence ID" value="PPK69767.1"/>
    <property type="molecule type" value="Genomic_DNA"/>
</dbReference>
<dbReference type="RefSeq" id="WP_104478166.1">
    <property type="nucleotide sequence ID" value="NZ_CP154825.1"/>
</dbReference>
<evidence type="ECO:0000313" key="3">
    <source>
        <dbReference type="Proteomes" id="UP000239203"/>
    </source>
</evidence>
<organism evidence="2 3">
    <name type="scientific">Actinokineospora auranticolor</name>
    <dbReference type="NCBI Taxonomy" id="155976"/>
    <lineage>
        <taxon>Bacteria</taxon>
        <taxon>Bacillati</taxon>
        <taxon>Actinomycetota</taxon>
        <taxon>Actinomycetes</taxon>
        <taxon>Pseudonocardiales</taxon>
        <taxon>Pseudonocardiaceae</taxon>
        <taxon>Actinokineospora</taxon>
    </lineage>
</organism>
<evidence type="ECO:0000256" key="1">
    <source>
        <dbReference type="SAM" id="Phobius"/>
    </source>
</evidence>
<dbReference type="Proteomes" id="UP000239203">
    <property type="component" value="Unassembled WGS sequence"/>
</dbReference>
<gene>
    <name evidence="2" type="ORF">CLV40_103377</name>
</gene>
<accession>A0A2S6GX42</accession>
<feature type="transmembrane region" description="Helical" evidence="1">
    <location>
        <begin position="12"/>
        <end position="36"/>
    </location>
</feature>
<reference evidence="2 3" key="1">
    <citation type="submission" date="2018-02" db="EMBL/GenBank/DDBJ databases">
        <title>Genomic Encyclopedia of Archaeal and Bacterial Type Strains, Phase II (KMG-II): from individual species to whole genera.</title>
        <authorList>
            <person name="Goeker M."/>
        </authorList>
    </citation>
    <scope>NUCLEOTIDE SEQUENCE [LARGE SCALE GENOMIC DNA]</scope>
    <source>
        <strain evidence="2 3">YU 961-1</strain>
    </source>
</reference>
<evidence type="ECO:0000313" key="2">
    <source>
        <dbReference type="EMBL" id="PPK69767.1"/>
    </source>
</evidence>
<name>A0A2S6GX42_9PSEU</name>
<comment type="caution">
    <text evidence="2">The sequence shown here is derived from an EMBL/GenBank/DDBJ whole genome shotgun (WGS) entry which is preliminary data.</text>
</comment>
<keyword evidence="1" id="KW-0472">Membrane</keyword>
<keyword evidence="3" id="KW-1185">Reference proteome</keyword>
<proteinExistence type="predicted"/>
<keyword evidence="1" id="KW-1133">Transmembrane helix</keyword>
<keyword evidence="1" id="KW-0812">Transmembrane</keyword>
<protein>
    <submittedName>
        <fullName evidence="2">Uncharacterized protein</fullName>
    </submittedName>
</protein>
<dbReference type="AlphaFoldDB" id="A0A2S6GX42"/>